<protein>
    <submittedName>
        <fullName evidence="10">Cytochrome p450</fullName>
    </submittedName>
</protein>
<dbReference type="PROSITE" id="PS00086">
    <property type="entry name" value="CYTOCHROME_P450"/>
    <property type="match status" value="1"/>
</dbReference>
<keyword evidence="9" id="KW-0812">Transmembrane</keyword>
<comment type="caution">
    <text evidence="10">The sequence shown here is derived from an EMBL/GenBank/DDBJ whole genome shotgun (WGS) entry which is preliminary data.</text>
</comment>
<evidence type="ECO:0000256" key="6">
    <source>
        <dbReference type="ARBA" id="ARBA00023033"/>
    </source>
</evidence>
<gene>
    <name evidence="10" type="ORF">NOR_07478</name>
</gene>
<comment type="cofactor">
    <cofactor evidence="1 7">
        <name>heme</name>
        <dbReference type="ChEBI" id="CHEBI:30413"/>
    </cofactor>
</comment>
<evidence type="ECO:0000256" key="8">
    <source>
        <dbReference type="RuleBase" id="RU000461"/>
    </source>
</evidence>
<keyword evidence="4 7" id="KW-0479">Metal-binding</keyword>
<dbReference type="OMA" id="ARMKDKH"/>
<dbReference type="CDD" id="cd11040">
    <property type="entry name" value="CYP7_CYP8-like"/>
    <property type="match status" value="1"/>
</dbReference>
<evidence type="ECO:0000313" key="11">
    <source>
        <dbReference type="Proteomes" id="UP000243498"/>
    </source>
</evidence>
<keyword evidence="3 7" id="KW-0349">Heme</keyword>
<keyword evidence="9" id="KW-1133">Transmembrane helix</keyword>
<dbReference type="InterPro" id="IPR017972">
    <property type="entry name" value="Cyt_P450_CS"/>
</dbReference>
<evidence type="ECO:0000256" key="9">
    <source>
        <dbReference type="SAM" id="Phobius"/>
    </source>
</evidence>
<dbReference type="GO" id="GO:0005506">
    <property type="term" value="F:iron ion binding"/>
    <property type="evidence" value="ECO:0007669"/>
    <property type="project" value="InterPro"/>
</dbReference>
<evidence type="ECO:0000256" key="3">
    <source>
        <dbReference type="ARBA" id="ARBA00022617"/>
    </source>
</evidence>
<dbReference type="STRING" id="1081105.A0A166Y9T4"/>
<dbReference type="PANTHER" id="PTHR24304">
    <property type="entry name" value="CYTOCHROME P450 FAMILY 7"/>
    <property type="match status" value="1"/>
</dbReference>
<dbReference type="InterPro" id="IPR002403">
    <property type="entry name" value="Cyt_P450_E_grp-IV"/>
</dbReference>
<dbReference type="EMBL" id="AZHC01000034">
    <property type="protein sequence ID" value="OAA36678.1"/>
    <property type="molecule type" value="Genomic_DNA"/>
</dbReference>
<organism evidence="10 11">
    <name type="scientific">Metarhizium rileyi (strain RCEF 4871)</name>
    <name type="common">Nomuraea rileyi</name>
    <dbReference type="NCBI Taxonomy" id="1649241"/>
    <lineage>
        <taxon>Eukaryota</taxon>
        <taxon>Fungi</taxon>
        <taxon>Dikarya</taxon>
        <taxon>Ascomycota</taxon>
        <taxon>Pezizomycotina</taxon>
        <taxon>Sordariomycetes</taxon>
        <taxon>Hypocreomycetidae</taxon>
        <taxon>Hypocreales</taxon>
        <taxon>Clavicipitaceae</taxon>
        <taxon>Metarhizium</taxon>
    </lineage>
</organism>
<sequence length="522" mass="59874">MSAEVTLLFNDGFQVLQAWFRERRLLAGWLAVMACWASWWLWRFILTPRIFPLEVKEYRYWIPRHGISFMNNSQKLFREAREHFHNSNEPLQLILFGTRVYFISRVEDVSEAYRNTRTLTVDEFYQRIFLGMGTSKESVTHIFAPPSALHKNPENRLGKPVAQLARELQMAQLQPSPGLDALERAELDYLERHMQPDAVLASRHRYMDLLGGETPGRTASVELSLWNWCADLHVRAAQKAFFGDALDRLDPELPHKFLEFDDLGWKLLYQFPTFLARDAMEKRDCIRAILKAFYDLPREKRDEAAGWVLSSTEDELRAIGIPSEDIASVVLILYWGPSLIEPIRAETAAAFGPEGTITDLKHLHGHCHHLDAAWNETLRLTSVAASVRTVTADTVIGGRMLRAGHRLIIPYRQLHLDTGVFGHDVTAFRPDRFLNNKPKTGKRVRRGEYFRPFGGGSTICPGRFFTKRVVVIFVALLLRRFDISMAGGSQSLPQADEWRPVLGIADIKPGDDMRIRLTPRRL</sequence>
<dbReference type="Gene3D" id="1.10.630.10">
    <property type="entry name" value="Cytochrome P450"/>
    <property type="match status" value="2"/>
</dbReference>
<dbReference type="Pfam" id="PF00067">
    <property type="entry name" value="p450"/>
    <property type="match status" value="1"/>
</dbReference>
<proteinExistence type="inferred from homology"/>
<dbReference type="PANTHER" id="PTHR24304:SF2">
    <property type="entry name" value="24-HYDROXYCHOLESTEROL 7-ALPHA-HYDROXYLASE"/>
    <property type="match status" value="1"/>
</dbReference>
<dbReference type="GO" id="GO:0008395">
    <property type="term" value="F:steroid hydroxylase activity"/>
    <property type="evidence" value="ECO:0007669"/>
    <property type="project" value="TreeGrafter"/>
</dbReference>
<comment type="similarity">
    <text evidence="2 8">Belongs to the cytochrome P450 family.</text>
</comment>
<dbReference type="Proteomes" id="UP000243498">
    <property type="component" value="Unassembled WGS sequence"/>
</dbReference>
<keyword evidence="9" id="KW-0472">Membrane</keyword>
<keyword evidence="5 7" id="KW-0408">Iron</keyword>
<evidence type="ECO:0000256" key="7">
    <source>
        <dbReference type="PIRSR" id="PIRSR602403-1"/>
    </source>
</evidence>
<dbReference type="InterPro" id="IPR050529">
    <property type="entry name" value="CYP450_sterol_14alpha_dmase"/>
</dbReference>
<feature type="binding site" description="axial binding residue" evidence="7">
    <location>
        <position position="460"/>
    </location>
    <ligand>
        <name>heme</name>
        <dbReference type="ChEBI" id="CHEBI:30413"/>
    </ligand>
    <ligandPart>
        <name>Fe</name>
        <dbReference type="ChEBI" id="CHEBI:18248"/>
    </ligandPart>
</feature>
<dbReference type="OrthoDB" id="1470350at2759"/>
<keyword evidence="8" id="KW-0560">Oxidoreductase</keyword>
<evidence type="ECO:0000256" key="4">
    <source>
        <dbReference type="ARBA" id="ARBA00022723"/>
    </source>
</evidence>
<dbReference type="AlphaFoldDB" id="A0A166Y9T4"/>
<dbReference type="GO" id="GO:0020037">
    <property type="term" value="F:heme binding"/>
    <property type="evidence" value="ECO:0007669"/>
    <property type="project" value="InterPro"/>
</dbReference>
<keyword evidence="6 8" id="KW-0503">Monooxygenase</keyword>
<evidence type="ECO:0000313" key="10">
    <source>
        <dbReference type="EMBL" id="OAA36678.1"/>
    </source>
</evidence>
<evidence type="ECO:0000256" key="1">
    <source>
        <dbReference type="ARBA" id="ARBA00001971"/>
    </source>
</evidence>
<evidence type="ECO:0000256" key="5">
    <source>
        <dbReference type="ARBA" id="ARBA00023004"/>
    </source>
</evidence>
<dbReference type="PRINTS" id="PR00465">
    <property type="entry name" value="EP450IV"/>
</dbReference>
<dbReference type="InterPro" id="IPR036396">
    <property type="entry name" value="Cyt_P450_sf"/>
</dbReference>
<feature type="transmembrane region" description="Helical" evidence="9">
    <location>
        <begin position="25"/>
        <end position="42"/>
    </location>
</feature>
<accession>A0A166Y9T4</accession>
<dbReference type="GO" id="GO:0016705">
    <property type="term" value="F:oxidoreductase activity, acting on paired donors, with incorporation or reduction of molecular oxygen"/>
    <property type="evidence" value="ECO:0007669"/>
    <property type="project" value="InterPro"/>
</dbReference>
<keyword evidence="11" id="KW-1185">Reference proteome</keyword>
<name>A0A166Y9T4_METRR</name>
<reference evidence="10 11" key="1">
    <citation type="journal article" date="2016" name="Genome Biol. Evol.">
        <title>Divergent and convergent evolution of fungal pathogenicity.</title>
        <authorList>
            <person name="Shang Y."/>
            <person name="Xiao G."/>
            <person name="Zheng P."/>
            <person name="Cen K."/>
            <person name="Zhan S."/>
            <person name="Wang C."/>
        </authorList>
    </citation>
    <scope>NUCLEOTIDE SEQUENCE [LARGE SCALE GENOMIC DNA]</scope>
    <source>
        <strain evidence="10 11">RCEF 4871</strain>
    </source>
</reference>
<dbReference type="SUPFAM" id="SSF48264">
    <property type="entry name" value="Cytochrome P450"/>
    <property type="match status" value="1"/>
</dbReference>
<evidence type="ECO:0000256" key="2">
    <source>
        <dbReference type="ARBA" id="ARBA00010617"/>
    </source>
</evidence>
<dbReference type="InterPro" id="IPR001128">
    <property type="entry name" value="Cyt_P450"/>
</dbReference>